<accession>A0AAE1DR81</accession>
<evidence type="ECO:0000256" key="1">
    <source>
        <dbReference type="SAM" id="Phobius"/>
    </source>
</evidence>
<evidence type="ECO:0000313" key="2">
    <source>
        <dbReference type="EMBL" id="KAK3779924.1"/>
    </source>
</evidence>
<dbReference type="EMBL" id="JAWDGP010002797">
    <property type="protein sequence ID" value="KAK3779924.1"/>
    <property type="molecule type" value="Genomic_DNA"/>
</dbReference>
<sequence>MLSPSSSSPSPRGQFSWSSRDAGGVVGTMGDEIPGYGTVCALMILFLLPCMLPADYFFSTSPPNLSCSNLLTLTHSLTRKQELKKGPFLRPEALIGVSIHASLAGGPVSYHTTNSSNFCSFEAVLFSAGASILLAYSHSALRPKHMPATPAFQCAGTSNPLSHYYYTVSENLAALLNAVSAHTPTLVGSVLSQNILGRRPAGWLDVSSGWPRPPTRCLSDSERFVEGEISILPVGSSLPNTVSLFWCVYGVSFSQQHTAVRVCVWDIFFPTPYCCWGVRMGLWDLLSPTPYCCWGVRMGLWDLLSPTPYCCWGVTLISSPTTWLDRGGSFSCNFLLYRRVSFSLFNSESELVAISFFLSPGNTALLQYTFCCIVMEITSVIGFSFFCVAPRYMMELVHGEMVPTIRVKSTIVSHLSRDAVKLDVTEGDCDLAD</sequence>
<keyword evidence="1" id="KW-0472">Membrane</keyword>
<dbReference type="Proteomes" id="UP001283361">
    <property type="component" value="Unassembled WGS sequence"/>
</dbReference>
<dbReference type="AlphaFoldDB" id="A0AAE1DR81"/>
<keyword evidence="1" id="KW-0812">Transmembrane</keyword>
<feature type="transmembrane region" description="Helical" evidence="1">
    <location>
        <begin position="365"/>
        <end position="388"/>
    </location>
</feature>
<proteinExistence type="predicted"/>
<gene>
    <name evidence="2" type="ORF">RRG08_054177</name>
</gene>
<comment type="caution">
    <text evidence="2">The sequence shown here is derived from an EMBL/GenBank/DDBJ whole genome shotgun (WGS) entry which is preliminary data.</text>
</comment>
<keyword evidence="3" id="KW-1185">Reference proteome</keyword>
<reference evidence="2" key="1">
    <citation type="journal article" date="2023" name="G3 (Bethesda)">
        <title>A reference genome for the long-term kleptoplast-retaining sea slug Elysia crispata morphotype clarki.</title>
        <authorList>
            <person name="Eastman K.E."/>
            <person name="Pendleton A.L."/>
            <person name="Shaikh M.A."/>
            <person name="Suttiyut T."/>
            <person name="Ogas R."/>
            <person name="Tomko P."/>
            <person name="Gavelis G."/>
            <person name="Widhalm J.R."/>
            <person name="Wisecaver J.H."/>
        </authorList>
    </citation>
    <scope>NUCLEOTIDE SEQUENCE</scope>
    <source>
        <strain evidence="2">ECLA1</strain>
    </source>
</reference>
<evidence type="ECO:0000313" key="3">
    <source>
        <dbReference type="Proteomes" id="UP001283361"/>
    </source>
</evidence>
<protein>
    <submittedName>
        <fullName evidence="2">Uncharacterized protein</fullName>
    </submittedName>
</protein>
<organism evidence="2 3">
    <name type="scientific">Elysia crispata</name>
    <name type="common">lettuce slug</name>
    <dbReference type="NCBI Taxonomy" id="231223"/>
    <lineage>
        <taxon>Eukaryota</taxon>
        <taxon>Metazoa</taxon>
        <taxon>Spiralia</taxon>
        <taxon>Lophotrochozoa</taxon>
        <taxon>Mollusca</taxon>
        <taxon>Gastropoda</taxon>
        <taxon>Heterobranchia</taxon>
        <taxon>Euthyneura</taxon>
        <taxon>Panpulmonata</taxon>
        <taxon>Sacoglossa</taxon>
        <taxon>Placobranchoidea</taxon>
        <taxon>Plakobranchidae</taxon>
        <taxon>Elysia</taxon>
    </lineage>
</organism>
<keyword evidence="1" id="KW-1133">Transmembrane helix</keyword>
<name>A0AAE1DR81_9GAST</name>